<dbReference type="OrthoDB" id="2725974at2"/>
<evidence type="ECO:0000259" key="2">
    <source>
        <dbReference type="Pfam" id="PF13786"/>
    </source>
</evidence>
<keyword evidence="1" id="KW-1133">Transmembrane helix</keyword>
<reference evidence="4 5" key="1">
    <citation type="submission" date="2019-07" db="EMBL/GenBank/DDBJ databases">
        <title>Whole genome shotgun sequence of Sporosarcina luteola NBRC 105378.</title>
        <authorList>
            <person name="Hosoyama A."/>
            <person name="Uohara A."/>
            <person name="Ohji S."/>
            <person name="Ichikawa N."/>
        </authorList>
    </citation>
    <scope>NUCLEOTIDE SEQUENCE [LARGE SCALE GENOMIC DNA]</scope>
    <source>
        <strain evidence="4 5">NBRC 105378</strain>
    </source>
</reference>
<organism evidence="4 5">
    <name type="scientific">Sporosarcina luteola</name>
    <dbReference type="NCBI Taxonomy" id="582850"/>
    <lineage>
        <taxon>Bacteria</taxon>
        <taxon>Bacillati</taxon>
        <taxon>Bacillota</taxon>
        <taxon>Bacilli</taxon>
        <taxon>Bacillales</taxon>
        <taxon>Caryophanaceae</taxon>
        <taxon>Sporosarcina</taxon>
    </lineage>
</organism>
<dbReference type="Pfam" id="PF13786">
    <property type="entry name" value="DUF4179"/>
    <property type="match status" value="1"/>
</dbReference>
<dbReference type="EMBL" id="BJYL01000020">
    <property type="protein sequence ID" value="GEN83267.1"/>
    <property type="molecule type" value="Genomic_DNA"/>
</dbReference>
<dbReference type="InterPro" id="IPR025436">
    <property type="entry name" value="DUF4179"/>
</dbReference>
<gene>
    <name evidence="4" type="ORF">SLU01_15790</name>
</gene>
<keyword evidence="1" id="KW-0472">Membrane</keyword>
<dbReference type="AlphaFoldDB" id="A0A511Z742"/>
<proteinExistence type="predicted"/>
<evidence type="ECO:0008006" key="6">
    <source>
        <dbReference type="Google" id="ProtNLM"/>
    </source>
</evidence>
<evidence type="ECO:0000259" key="3">
    <source>
        <dbReference type="Pfam" id="PF18705"/>
    </source>
</evidence>
<keyword evidence="5" id="KW-1185">Reference proteome</keyword>
<dbReference type="InterPro" id="IPR040680">
    <property type="entry name" value="DUF5643"/>
</dbReference>
<accession>A0A511Z742</accession>
<dbReference type="Pfam" id="PF18705">
    <property type="entry name" value="DUF5643"/>
    <property type="match status" value="1"/>
</dbReference>
<feature type="domain" description="DUF4179" evidence="2">
    <location>
        <begin position="51"/>
        <end position="140"/>
    </location>
</feature>
<dbReference type="RefSeq" id="WP_147057009.1">
    <property type="nucleotide sequence ID" value="NZ_BJYL01000020.1"/>
</dbReference>
<evidence type="ECO:0000313" key="4">
    <source>
        <dbReference type="EMBL" id="GEN83267.1"/>
    </source>
</evidence>
<sequence length="441" mass="49713">MTEEERKLKKWKEEIEKREVPDDRLENAIQMGYERAKAKQMKTKRLFIRRSAWSMAIAAILMLAFITSIRVSLAFASAVASIPGMSGIVDLIQDNKGLQLAIENDHYQKVGVTGEADGMKVTLEGIITDEASLVAFNTIEFSSKRTNAFLSGYRLLDKEGEEISEAGGFNTNWNLEDDLKATNSVEIEFKGPIPTEEMILEVEISEEVDEDKIGTISLPFTINLQPVKQEKYVLNQTVVVEGQSITIKSITIGPIKTAVEVEFAEDNTMQIFGFEDLRIADGKGDVWSSIKNGVYASGTDDPNVTIYYLQSNFFKETEKLSLKFNKLMALDKEEAELIVDTEKEEIIKQPKDGKFSNLKMHGPYMEIELKGREEYHHNPFSTFYDADGKELHSMSGSFSKNGNEVAIIGLDLPNEKYKNPLRFPLHAYPSYIKGNVEINIK</sequence>
<name>A0A511Z742_9BACL</name>
<feature type="domain" description="DUF5643" evidence="3">
    <location>
        <begin position="230"/>
        <end position="341"/>
    </location>
</feature>
<dbReference type="Gene3D" id="2.60.40.1630">
    <property type="entry name" value="bacillus anthracis domain"/>
    <property type="match status" value="1"/>
</dbReference>
<comment type="caution">
    <text evidence="4">The sequence shown here is derived from an EMBL/GenBank/DDBJ whole genome shotgun (WGS) entry which is preliminary data.</text>
</comment>
<keyword evidence="1" id="KW-0812">Transmembrane</keyword>
<feature type="transmembrane region" description="Helical" evidence="1">
    <location>
        <begin position="47"/>
        <end position="67"/>
    </location>
</feature>
<evidence type="ECO:0000313" key="5">
    <source>
        <dbReference type="Proteomes" id="UP000321901"/>
    </source>
</evidence>
<protein>
    <recommendedName>
        <fullName evidence="6">DUF4179 domain-containing protein</fullName>
    </recommendedName>
</protein>
<dbReference type="Proteomes" id="UP000321901">
    <property type="component" value="Unassembled WGS sequence"/>
</dbReference>
<evidence type="ECO:0000256" key="1">
    <source>
        <dbReference type="SAM" id="Phobius"/>
    </source>
</evidence>